<dbReference type="Proteomes" id="UP000245626">
    <property type="component" value="Unassembled WGS sequence"/>
</dbReference>
<evidence type="ECO:0000313" key="2">
    <source>
        <dbReference type="Proteomes" id="UP000245626"/>
    </source>
</evidence>
<name>A0ACD0NTQ3_9BASI</name>
<organism evidence="1 2">
    <name type="scientific">Violaceomyces palustris</name>
    <dbReference type="NCBI Taxonomy" id="1673888"/>
    <lineage>
        <taxon>Eukaryota</taxon>
        <taxon>Fungi</taxon>
        <taxon>Dikarya</taxon>
        <taxon>Basidiomycota</taxon>
        <taxon>Ustilaginomycotina</taxon>
        <taxon>Ustilaginomycetes</taxon>
        <taxon>Violaceomycetales</taxon>
        <taxon>Violaceomycetaceae</taxon>
        <taxon>Violaceomyces</taxon>
    </lineage>
</organism>
<accession>A0ACD0NTQ3</accession>
<proteinExistence type="predicted"/>
<sequence>MNMEFRRSGNCSLVAWVGSPSSAPTPSTASIASSPSTTALSWPSSTTATLGLRLWNRKFLLFVAFPAARAGASSNAHRSSETG</sequence>
<evidence type="ECO:0000313" key="1">
    <source>
        <dbReference type="EMBL" id="PWN49174.1"/>
    </source>
</evidence>
<reference evidence="1 2" key="1">
    <citation type="journal article" date="2018" name="Mol. Biol. Evol.">
        <title>Broad Genomic Sampling Reveals a Smut Pathogenic Ancestry of the Fungal Clade Ustilaginomycotina.</title>
        <authorList>
            <person name="Kijpornyongpan T."/>
            <person name="Mondo S.J."/>
            <person name="Barry K."/>
            <person name="Sandor L."/>
            <person name="Lee J."/>
            <person name="Lipzen A."/>
            <person name="Pangilinan J."/>
            <person name="LaButti K."/>
            <person name="Hainaut M."/>
            <person name="Henrissat B."/>
            <person name="Grigoriev I.V."/>
            <person name="Spatafora J.W."/>
            <person name="Aime M.C."/>
        </authorList>
    </citation>
    <scope>NUCLEOTIDE SEQUENCE [LARGE SCALE GENOMIC DNA]</scope>
    <source>
        <strain evidence="1 2">SA 807</strain>
    </source>
</reference>
<protein>
    <submittedName>
        <fullName evidence="1">Uncharacterized protein</fullName>
    </submittedName>
</protein>
<keyword evidence="2" id="KW-1185">Reference proteome</keyword>
<dbReference type="EMBL" id="KZ820086">
    <property type="protein sequence ID" value="PWN49174.1"/>
    <property type="molecule type" value="Genomic_DNA"/>
</dbReference>
<gene>
    <name evidence="1" type="ORF">IE53DRAFT_380755</name>
</gene>